<protein>
    <submittedName>
        <fullName evidence="1">Uncharacterized protein</fullName>
    </submittedName>
</protein>
<dbReference type="EMBL" id="JAIWYP010000001">
    <property type="protein sequence ID" value="KAH3896695.1"/>
    <property type="molecule type" value="Genomic_DNA"/>
</dbReference>
<comment type="caution">
    <text evidence="1">The sequence shown here is derived from an EMBL/GenBank/DDBJ whole genome shotgun (WGS) entry which is preliminary data.</text>
</comment>
<keyword evidence="2" id="KW-1185">Reference proteome</keyword>
<sequence>MVNGQNTQLFVGQHLSAIQNIVRHATVNGQPVNLDSVNQLLAESIQSALLNSTIATEQSTSCLACVGENQQLNLAGEQSVDSNLQLQGNQLVSTDTDVIAIQDEKRALLKGSVTKVEGDVILPEGFVAFPRNQLHAVMQGRPILKSRSYKPPSNTQYNTNIISAQQENAVISTIQYLLDNVTGATLA</sequence>
<accession>A0A9D4NLS9</accession>
<evidence type="ECO:0000313" key="2">
    <source>
        <dbReference type="Proteomes" id="UP000828390"/>
    </source>
</evidence>
<name>A0A9D4NLS9_DREPO</name>
<reference evidence="1" key="2">
    <citation type="submission" date="2020-11" db="EMBL/GenBank/DDBJ databases">
        <authorList>
            <person name="McCartney M.A."/>
            <person name="Auch B."/>
            <person name="Kono T."/>
            <person name="Mallez S."/>
            <person name="Becker A."/>
            <person name="Gohl D.M."/>
            <person name="Silverstein K.A.T."/>
            <person name="Koren S."/>
            <person name="Bechman K.B."/>
            <person name="Herman A."/>
            <person name="Abrahante J.E."/>
            <person name="Garbe J."/>
        </authorList>
    </citation>
    <scope>NUCLEOTIDE SEQUENCE</scope>
    <source>
        <strain evidence="1">Duluth1</strain>
        <tissue evidence="1">Whole animal</tissue>
    </source>
</reference>
<dbReference type="Proteomes" id="UP000828390">
    <property type="component" value="Unassembled WGS sequence"/>
</dbReference>
<organism evidence="1 2">
    <name type="scientific">Dreissena polymorpha</name>
    <name type="common">Zebra mussel</name>
    <name type="synonym">Mytilus polymorpha</name>
    <dbReference type="NCBI Taxonomy" id="45954"/>
    <lineage>
        <taxon>Eukaryota</taxon>
        <taxon>Metazoa</taxon>
        <taxon>Spiralia</taxon>
        <taxon>Lophotrochozoa</taxon>
        <taxon>Mollusca</taxon>
        <taxon>Bivalvia</taxon>
        <taxon>Autobranchia</taxon>
        <taxon>Heteroconchia</taxon>
        <taxon>Euheterodonta</taxon>
        <taxon>Imparidentia</taxon>
        <taxon>Neoheterodontei</taxon>
        <taxon>Myida</taxon>
        <taxon>Dreissenoidea</taxon>
        <taxon>Dreissenidae</taxon>
        <taxon>Dreissena</taxon>
    </lineage>
</organism>
<reference evidence="1" key="1">
    <citation type="journal article" date="2019" name="bioRxiv">
        <title>The Genome of the Zebra Mussel, Dreissena polymorpha: A Resource for Invasive Species Research.</title>
        <authorList>
            <person name="McCartney M.A."/>
            <person name="Auch B."/>
            <person name="Kono T."/>
            <person name="Mallez S."/>
            <person name="Zhang Y."/>
            <person name="Obille A."/>
            <person name="Becker A."/>
            <person name="Abrahante J.E."/>
            <person name="Garbe J."/>
            <person name="Badalamenti J.P."/>
            <person name="Herman A."/>
            <person name="Mangelson H."/>
            <person name="Liachko I."/>
            <person name="Sullivan S."/>
            <person name="Sone E.D."/>
            <person name="Koren S."/>
            <person name="Silverstein K.A.T."/>
            <person name="Beckman K.B."/>
            <person name="Gohl D.M."/>
        </authorList>
    </citation>
    <scope>NUCLEOTIDE SEQUENCE</scope>
    <source>
        <strain evidence="1">Duluth1</strain>
        <tissue evidence="1">Whole animal</tissue>
    </source>
</reference>
<proteinExistence type="predicted"/>
<evidence type="ECO:0000313" key="1">
    <source>
        <dbReference type="EMBL" id="KAH3896695.1"/>
    </source>
</evidence>
<gene>
    <name evidence="1" type="ORF">DPMN_020874</name>
</gene>
<dbReference type="AlphaFoldDB" id="A0A9D4NLS9"/>